<protein>
    <submittedName>
        <fullName evidence="1">Uncharacterized protein</fullName>
    </submittedName>
</protein>
<dbReference type="Proteomes" id="UP000579812">
    <property type="component" value="Unassembled WGS sequence"/>
</dbReference>
<organism evidence="1 2">
    <name type="scientific">Onychostoma macrolepis</name>
    <dbReference type="NCBI Taxonomy" id="369639"/>
    <lineage>
        <taxon>Eukaryota</taxon>
        <taxon>Metazoa</taxon>
        <taxon>Chordata</taxon>
        <taxon>Craniata</taxon>
        <taxon>Vertebrata</taxon>
        <taxon>Euteleostomi</taxon>
        <taxon>Actinopterygii</taxon>
        <taxon>Neopterygii</taxon>
        <taxon>Teleostei</taxon>
        <taxon>Ostariophysi</taxon>
        <taxon>Cypriniformes</taxon>
        <taxon>Cyprinidae</taxon>
        <taxon>Acrossocheilinae</taxon>
        <taxon>Onychostoma</taxon>
    </lineage>
</organism>
<dbReference type="EMBL" id="JAAMOB010000005">
    <property type="protein sequence ID" value="KAF4112906.1"/>
    <property type="molecule type" value="Genomic_DNA"/>
</dbReference>
<accession>A0A7J6D124</accession>
<sequence>MTVRTASSTTHGWVLYSSHQGYCSAVSDIMISVAFSWGYPSQTQSLRVGREQESPHLEEGGLCRRAEILARTNIPSDSTCKACRHHFFLSLSLSLSLMSELMRLSKWSSCPTAVVVQGQEAAWFPHKEHSARSRRPFNTRSWEPPRNRGLEYGTLKFSAL</sequence>
<reference evidence="1 2" key="1">
    <citation type="submission" date="2020-04" db="EMBL/GenBank/DDBJ databases">
        <title>Chromosome-level genome assembly of a cyprinid fish Onychostoma macrolepis by integration of Nanopore Sequencing, Bionano and Hi-C technology.</title>
        <authorList>
            <person name="Wang D."/>
        </authorList>
    </citation>
    <scope>NUCLEOTIDE SEQUENCE [LARGE SCALE GENOMIC DNA]</scope>
    <source>
        <strain evidence="1">SWU-2019</strain>
        <tissue evidence="1">Muscle</tissue>
    </source>
</reference>
<dbReference type="AlphaFoldDB" id="A0A7J6D124"/>
<keyword evidence="2" id="KW-1185">Reference proteome</keyword>
<evidence type="ECO:0000313" key="1">
    <source>
        <dbReference type="EMBL" id="KAF4112906.1"/>
    </source>
</evidence>
<gene>
    <name evidence="1" type="ORF">G5714_005451</name>
</gene>
<name>A0A7J6D124_9TELE</name>
<comment type="caution">
    <text evidence="1">The sequence shown here is derived from an EMBL/GenBank/DDBJ whole genome shotgun (WGS) entry which is preliminary data.</text>
</comment>
<proteinExistence type="predicted"/>
<evidence type="ECO:0000313" key="2">
    <source>
        <dbReference type="Proteomes" id="UP000579812"/>
    </source>
</evidence>